<keyword evidence="3" id="KW-0539">Nucleus</keyword>
<accession>Q586V5</accession>
<organism evidence="6 7">
    <name type="scientific">Trypanosoma brucei brucei (strain 927/4 GUTat10.1)</name>
    <dbReference type="NCBI Taxonomy" id="185431"/>
    <lineage>
        <taxon>Eukaryota</taxon>
        <taxon>Discoba</taxon>
        <taxon>Euglenozoa</taxon>
        <taxon>Kinetoplastea</taxon>
        <taxon>Metakinetoplastina</taxon>
        <taxon>Trypanosomatida</taxon>
        <taxon>Trypanosomatidae</taxon>
        <taxon>Trypanosoma</taxon>
    </lineage>
</organism>
<dbReference type="RefSeq" id="XP_951621.1">
    <property type="nucleotide sequence ID" value="XM_946528.1"/>
</dbReference>
<evidence type="ECO:0000313" key="5">
    <source>
        <dbReference type="EMBL" id="AAQ15872.1"/>
    </source>
</evidence>
<evidence type="ECO:0000256" key="2">
    <source>
        <dbReference type="ARBA" id="ARBA00023125"/>
    </source>
</evidence>
<dbReference type="GO" id="GO:0005662">
    <property type="term" value="C:DNA replication factor A complex"/>
    <property type="evidence" value="ECO:0000318"/>
    <property type="project" value="GO_Central"/>
</dbReference>
<accession>D7SFV9</accession>
<dbReference type="GO" id="GO:0042162">
    <property type="term" value="F:telomeric DNA binding"/>
    <property type="evidence" value="ECO:0000318"/>
    <property type="project" value="GO_Central"/>
</dbReference>
<dbReference type="PaxDb" id="5691-AAQ15872"/>
<reference evidence="5" key="5">
    <citation type="submission" date="2005-04" db="EMBL/GenBank/DDBJ databases">
        <title>Sequencing, closure, and annotation of Trypanosoma brucei chromosomes 2 through 8.</title>
        <authorList>
            <person name="Ghedin E."/>
            <person name="Blandin G."/>
            <person name="Bartholomeu D."/>
            <person name="Caler E."/>
            <person name="Haas B."/>
            <person name="Hannick L."/>
            <person name="Shallom J."/>
            <person name="Hou L."/>
            <person name="Djikeng A."/>
            <person name="Feldblyum T."/>
            <person name="Hostetler J."/>
            <person name="Johnson J."/>
            <person name="Jones K."/>
            <person name="Koo H.L."/>
            <person name="Larkin C."/>
            <person name="Pai G."/>
            <person name="Peterson J."/>
            <person name="Khalak H.G."/>
            <person name="Salzberg S."/>
            <person name="Simpson A.J."/>
            <person name="Tallon L."/>
            <person name="Van Aken S."/>
            <person name="Wanless D."/>
            <person name="White O."/>
            <person name="Wortman J."/>
            <person name="Fraser C.M."/>
            <person name="El-Sayed N.M.A."/>
        </authorList>
    </citation>
    <scope>NUCLEOTIDE SEQUENCE</scope>
    <source>
        <strain evidence="5">927/4 GUTat10.1</strain>
    </source>
</reference>
<evidence type="ECO:0000256" key="1">
    <source>
        <dbReference type="ARBA" id="ARBA00004123"/>
    </source>
</evidence>
<dbReference type="OrthoDB" id="249877at2759"/>
<evidence type="ECO:0000256" key="4">
    <source>
        <dbReference type="SAM" id="Phobius"/>
    </source>
</evidence>
<evidence type="ECO:0000313" key="6">
    <source>
        <dbReference type="EMBL" id="AAX79636.1"/>
    </source>
</evidence>
<proteinExistence type="predicted"/>
<dbReference type="GO" id="GO:0003697">
    <property type="term" value="F:single-stranded DNA binding"/>
    <property type="evidence" value="ECO:0000318"/>
    <property type="project" value="GO_Central"/>
</dbReference>
<dbReference type="GO" id="GO:0035861">
    <property type="term" value="C:site of double-strand break"/>
    <property type="evidence" value="ECO:0000318"/>
    <property type="project" value="GO_Central"/>
</dbReference>
<name>Q586V5_TRYB2</name>
<keyword evidence="4" id="KW-0472">Membrane</keyword>
<reference evidence="6" key="4">
    <citation type="submission" date="2005-04" db="EMBL/GenBank/DDBJ databases">
        <title>.</title>
        <authorList>
            <person name="Ghedin E."/>
            <person name="Blandin G."/>
            <person name="Bartholomeu D."/>
            <person name="Caler E."/>
            <person name="Haas B."/>
            <person name="Hannick L."/>
            <person name="Shallom J."/>
            <person name="Hou L."/>
            <person name="Djikeng A."/>
            <person name="Feldblyum T."/>
            <person name="Hostetler J."/>
            <person name="Johnson J."/>
            <person name="Jones K."/>
            <person name="Koo H.L."/>
            <person name="Larkin C."/>
            <person name="Pai G."/>
            <person name="Peterson J."/>
            <person name="Khalak H.G."/>
            <person name="Salzberg S."/>
            <person name="Simpson A.J."/>
            <person name="Tallon L."/>
            <person name="Van Aken S."/>
            <person name="Wanless D."/>
            <person name="White O."/>
            <person name="Wortman J."/>
            <person name="Fraser C.M."/>
            <person name="El-Sayed N.M.A."/>
        </authorList>
    </citation>
    <scope>NUCLEOTIDE SEQUENCE</scope>
    <source>
        <strain evidence="6">GUTat10.1</strain>
    </source>
</reference>
<dbReference type="GO" id="GO:0006289">
    <property type="term" value="P:nucleotide-excision repair"/>
    <property type="evidence" value="ECO:0000318"/>
    <property type="project" value="GO_Central"/>
</dbReference>
<dbReference type="GeneID" id="3655715"/>
<dbReference type="InterPro" id="IPR040260">
    <property type="entry name" value="RFA2-like"/>
</dbReference>
<feature type="transmembrane region" description="Helical" evidence="4">
    <location>
        <begin position="20"/>
        <end position="40"/>
    </location>
</feature>
<keyword evidence="4" id="KW-1133">Transmembrane helix</keyword>
<dbReference type="PANTHER" id="PTHR13989">
    <property type="entry name" value="REPLICATION PROTEIN A-RELATED"/>
    <property type="match status" value="1"/>
</dbReference>
<dbReference type="EMBL" id="AE017150">
    <property type="protein sequence ID" value="AAQ15872.1"/>
    <property type="molecule type" value="Genomic_DNA"/>
</dbReference>
<dbReference type="GO" id="GO:0000724">
    <property type="term" value="P:double-strand break repair via homologous recombination"/>
    <property type="evidence" value="ECO:0000318"/>
    <property type="project" value="GO_Central"/>
</dbReference>
<dbReference type="Proteomes" id="UP000008524">
    <property type="component" value="Chromosome 2"/>
</dbReference>
<dbReference type="EMBL" id="AC007864">
    <property type="protein sequence ID" value="AAX79636.1"/>
    <property type="molecule type" value="Genomic_DNA"/>
</dbReference>
<dbReference type="InParanoid" id="Q586V5"/>
<keyword evidence="7" id="KW-1185">Reference proteome</keyword>
<comment type="subcellular location">
    <subcellularLocation>
        <location evidence="1">Nucleus</location>
    </subcellularLocation>
</comment>
<reference evidence="5" key="2">
    <citation type="journal article" date="2005" name="Science">
        <title>Comparative genomics of trypanosomatid parasitic protozoa.</title>
        <authorList>
            <person name="El-Sayed N.M."/>
            <person name="Myler P.J."/>
            <person name="Blandin G."/>
            <person name="Berriman M."/>
            <person name="Crabtree J."/>
            <person name="Aggarwal G."/>
            <person name="Caler E."/>
            <person name="Renauld H."/>
            <person name="Worthey E.A."/>
            <person name="Hertz-Fowler C."/>
            <person name="Ghedin E."/>
            <person name="Peacock C."/>
            <person name="Bartholomeu D.C."/>
            <person name="Haas B.J."/>
            <person name="Tran A.N."/>
            <person name="Wortman J.R."/>
            <person name="Alsmark U.C."/>
            <person name="Angiuoli S."/>
            <person name="Anupama A."/>
            <person name="Badger J."/>
            <person name="Bringaud F."/>
            <person name="Cadag E."/>
            <person name="Carlton J.M."/>
            <person name="Cerqueira G.C."/>
            <person name="Creasy T."/>
            <person name="Delcher A.L."/>
            <person name="Djikeng A."/>
            <person name="Embley T.M."/>
            <person name="Hauser C."/>
            <person name="Ivens A.C."/>
            <person name="Kummerfeld S.K."/>
            <person name="Pereira-Leal J.B."/>
            <person name="Nilsson D."/>
            <person name="Peterson J."/>
            <person name="Salzberg S.L."/>
            <person name="Shallom J."/>
            <person name="Silva J.C."/>
            <person name="Sundaram J."/>
            <person name="Westenberger S."/>
            <person name="White O."/>
            <person name="Melville S.E."/>
            <person name="Donelson J.E."/>
            <person name="Andersson B."/>
            <person name="Stuart K.D."/>
            <person name="Hall N."/>
        </authorList>
    </citation>
    <scope>NUCLEOTIDE SEQUENCE</scope>
    <source>
        <strain evidence="5">927/4 GUTat10.1</strain>
    </source>
</reference>
<keyword evidence="4" id="KW-0812">Transmembrane</keyword>
<dbReference type="AlphaFoldDB" id="Q586V5"/>
<dbReference type="GO" id="GO:0000781">
    <property type="term" value="C:chromosome, telomeric region"/>
    <property type="evidence" value="ECO:0000318"/>
    <property type="project" value="GO_Central"/>
</dbReference>
<evidence type="ECO:0000313" key="7">
    <source>
        <dbReference type="Proteomes" id="UP000008524"/>
    </source>
</evidence>
<gene>
    <name evidence="5" type="primary">28H13.425</name>
    <name evidence="6" type="ORF">Tb927.2.4150</name>
</gene>
<dbReference type="InterPro" id="IPR012340">
    <property type="entry name" value="NA-bd_OB-fold"/>
</dbReference>
<dbReference type="GO" id="GO:0005737">
    <property type="term" value="C:cytoplasm"/>
    <property type="evidence" value="ECO:0006056"/>
    <property type="project" value="Others"/>
</dbReference>
<dbReference type="GO" id="GO:0006260">
    <property type="term" value="P:DNA replication"/>
    <property type="evidence" value="ECO:0000318"/>
    <property type="project" value="GO_Central"/>
</dbReference>
<dbReference type="Gene3D" id="2.40.50.140">
    <property type="entry name" value="Nucleic acid-binding proteins"/>
    <property type="match status" value="1"/>
</dbReference>
<evidence type="ECO:0000256" key="3">
    <source>
        <dbReference type="ARBA" id="ARBA00023242"/>
    </source>
</evidence>
<dbReference type="PANTHER" id="PTHR13989:SF16">
    <property type="entry name" value="REPLICATION PROTEIN A2"/>
    <property type="match status" value="1"/>
</dbReference>
<protein>
    <submittedName>
        <fullName evidence="6">Uncharacterized protein</fullName>
    </submittedName>
</protein>
<sequence>MVVLDMLMPQVLNHVSIDFLLSLFFLIYTVSINAVCMPICQVQVQRHIIMKSVAFHFLNMPNEKVTTGQCDATRFAQSTHIKTDPCFMATSHGNWEALLKSGNGADHHNTGISAGNMSAPHKYRPQRPVFLSQLLRAPRVGVSTVMIDGCPCEAICFSGRVVRCERVTTAESHAARDYTAMLVSDNTGMIAVIQYDSQLKEHNNECDVTNAAHGACAPHGEGARSLRKDDRTTETLAAEAMLYGDSDLQDRPELCDCNCEVQENDYVFVVGRLTFADISKDACRVVKGMQDFISSTSNNVEPRKRTALPVDSCGGVTCVRGTVRRIDDVNEIHYWFLSALETHLRLVNGKTKRPTATPATEEHLSHIS</sequence>
<reference evidence="5 7" key="3">
    <citation type="journal article" date="2005" name="Science">
        <title>The genome of the African trypanosome Trypanosoma brucei.</title>
        <authorList>
            <person name="Berriman M."/>
            <person name="Ghedin E."/>
            <person name="Hertz-Fowler C."/>
            <person name="Blandin G."/>
            <person name="Renauld H."/>
            <person name="Bartholomeu D.C."/>
            <person name="Lennard N.J."/>
            <person name="Caler E."/>
            <person name="Hamlin N.E."/>
            <person name="Haas B."/>
            <person name="Bohme U."/>
            <person name="Hannick L."/>
            <person name="Aslett M.A."/>
            <person name="Shallom J."/>
            <person name="Marcello L."/>
            <person name="Hou L."/>
            <person name="Wickstead B."/>
            <person name="Alsmark U.C."/>
            <person name="Arrowsmith C."/>
            <person name="Atkin R.J."/>
            <person name="Barron A.J."/>
            <person name="Bringaud F."/>
            <person name="Brooks K."/>
            <person name="Carrington M."/>
            <person name="Cherevach I."/>
            <person name="Chillingworth T.J."/>
            <person name="Churcher C."/>
            <person name="Clark L.N."/>
            <person name="Corton C.H."/>
            <person name="Cronin A."/>
            <person name="Davies R.M."/>
            <person name="Doggett J."/>
            <person name="Djikeng A."/>
            <person name="Feldblyum T."/>
            <person name="Field M.C."/>
            <person name="Fraser A."/>
            <person name="Goodhead I."/>
            <person name="Hance Z."/>
            <person name="Harper D."/>
            <person name="Harris B.R."/>
            <person name="Hauser H."/>
            <person name="Hostetler J."/>
            <person name="Ivens A."/>
            <person name="Jagels K."/>
            <person name="Johnson D."/>
            <person name="Johnson J."/>
            <person name="Jones K."/>
            <person name="Kerhornou A.X."/>
            <person name="Koo H."/>
            <person name="Larke N."/>
            <person name="Landfear S."/>
            <person name="Larkin C."/>
            <person name="Leech V."/>
            <person name="Line A."/>
            <person name="Lord A."/>
            <person name="Macleod A."/>
            <person name="Mooney P.J."/>
            <person name="Moule S."/>
            <person name="Martin D.M."/>
            <person name="Morgan G.W."/>
            <person name="Mungall K."/>
            <person name="Norbertczak H."/>
            <person name="Ormond D."/>
            <person name="Pai G."/>
            <person name="Peacock C.S."/>
            <person name="Peterson J."/>
            <person name="Quail M.A."/>
            <person name="Rabbinowitsch E."/>
            <person name="Rajandream M.A."/>
            <person name="Reitter C."/>
            <person name="Salzberg S.L."/>
            <person name="Sanders M."/>
            <person name="Schobel S."/>
            <person name="Sharp S."/>
            <person name="Simmonds M."/>
            <person name="Simpson A.J."/>
            <person name="Tallon L."/>
            <person name="Turner C.M."/>
            <person name="Tait A."/>
            <person name="Tivey A.R."/>
            <person name="Van Aken S."/>
            <person name="Walker D."/>
            <person name="Wanless D."/>
            <person name="Wang S."/>
            <person name="White B."/>
            <person name="White O."/>
            <person name="Whitehead S."/>
            <person name="Woodward J."/>
            <person name="Wortman J."/>
            <person name="Adams M.D."/>
            <person name="Embley T.M."/>
            <person name="Gull K."/>
            <person name="Ullu E."/>
            <person name="Barry J.D."/>
            <person name="Fairlamb A.H."/>
            <person name="Opperdoes F."/>
            <person name="Barrell B.G."/>
            <person name="Donelson J.E."/>
            <person name="Hall N."/>
            <person name="Fraser C.M."/>
            <person name="Melville S.E."/>
            <person name="El-Sayed N.M."/>
        </authorList>
    </citation>
    <scope>NUCLEOTIDE SEQUENCE [LARGE SCALE GENOMIC DNA]</scope>
    <source>
        <strain evidence="5 7">927/4 GUTat10.1</strain>
    </source>
</reference>
<dbReference type="KEGG" id="tbr:Tb927.2.4150"/>
<keyword evidence="2" id="KW-0238">DNA-binding</keyword>
<reference evidence="6" key="1">
    <citation type="submission" date="1999-06" db="EMBL/GenBank/DDBJ databases">
        <authorList>
            <person name="El-Sayed N.M."/>
            <person name="Khalak H."/>
            <person name="Adams M.D."/>
        </authorList>
    </citation>
    <scope>NUCLEOTIDE SEQUENCE</scope>
    <source>
        <strain evidence="6">GUTat10.1</strain>
    </source>
</reference>